<dbReference type="EMBL" id="JNBR01000077">
    <property type="protein sequence ID" value="OQR98894.1"/>
    <property type="molecule type" value="Genomic_DNA"/>
</dbReference>
<evidence type="ECO:0000256" key="4">
    <source>
        <dbReference type="ARBA" id="ARBA00023136"/>
    </source>
</evidence>
<keyword evidence="8" id="KW-1185">Reference proteome</keyword>
<keyword evidence="4" id="KW-0472">Membrane</keyword>
<gene>
    <name evidence="7" type="ORF">ACHHYP_20334</name>
</gene>
<evidence type="ECO:0000313" key="7">
    <source>
        <dbReference type="EMBL" id="OQR98894.1"/>
    </source>
</evidence>
<evidence type="ECO:0000256" key="6">
    <source>
        <dbReference type="ARBA" id="ARBA00034303"/>
    </source>
</evidence>
<keyword evidence="5" id="KW-0539">Nucleus</keyword>
<evidence type="ECO:0000256" key="2">
    <source>
        <dbReference type="ARBA" id="ARBA00022692"/>
    </source>
</evidence>
<dbReference type="PANTHER" id="PTHR12265:SF30">
    <property type="entry name" value="TRANSMEMBRANE PROTEIN 53"/>
    <property type="match status" value="1"/>
</dbReference>
<comment type="similarity">
    <text evidence="1">Belongs to the TMEM53 family.</text>
</comment>
<dbReference type="Pfam" id="PF05705">
    <property type="entry name" value="DUF829"/>
    <property type="match status" value="1"/>
</dbReference>
<protein>
    <submittedName>
        <fullName evidence="7">Indole-diterpene biosynthesis protein PaxU</fullName>
    </submittedName>
</protein>
<comment type="subcellular location">
    <subcellularLocation>
        <location evidence="6">Nucleus outer membrane</location>
        <topology evidence="6">Single-pass membrane protein</topology>
    </subcellularLocation>
</comment>
<proteinExistence type="inferred from homology"/>
<keyword evidence="3" id="KW-1133">Transmembrane helix</keyword>
<dbReference type="InterPro" id="IPR029058">
    <property type="entry name" value="AB_hydrolase_fold"/>
</dbReference>
<dbReference type="PANTHER" id="PTHR12265">
    <property type="entry name" value="TRANSMEMBRANE PROTEIN 53"/>
    <property type="match status" value="1"/>
</dbReference>
<reference evidence="7 8" key="1">
    <citation type="journal article" date="2014" name="Genome Biol. Evol.">
        <title>The secreted proteins of Achlya hypogyna and Thraustotheca clavata identify the ancestral oomycete secretome and reveal gene acquisitions by horizontal gene transfer.</title>
        <authorList>
            <person name="Misner I."/>
            <person name="Blouin N."/>
            <person name="Leonard G."/>
            <person name="Richards T.A."/>
            <person name="Lane C.E."/>
        </authorList>
    </citation>
    <scope>NUCLEOTIDE SEQUENCE [LARGE SCALE GENOMIC DNA]</scope>
    <source>
        <strain evidence="7 8">ATCC 48635</strain>
    </source>
</reference>
<evidence type="ECO:0000256" key="3">
    <source>
        <dbReference type="ARBA" id="ARBA00022989"/>
    </source>
</evidence>
<evidence type="ECO:0000256" key="1">
    <source>
        <dbReference type="ARBA" id="ARBA00007387"/>
    </source>
</evidence>
<dbReference type="InterPro" id="IPR008547">
    <property type="entry name" value="DUF829_TMEM53"/>
</dbReference>
<sequence>MTVKRIAVICGWMDAPSRPVTKYAQLYKRLGYDSVVLLSTKADFLKHEKLVHATTTLESVDARTKVELIPHMLSNGGCRSWYCFEEHLRARQQPYSVPAMVFDSAPYSPRLGALAFTWRGAPFLPTLWDCVAMRAFMVALGSYPVLTNSTDAFTLMWQRFFREQASIPKLFLYSSADRVISAVDVEAAITEARNHGGVVEQLDFERSPHVAHLAYDPERYINVLGTFLTKHVSEYCGE</sequence>
<keyword evidence="2" id="KW-0812">Transmembrane</keyword>
<dbReference type="OrthoDB" id="77878at2759"/>
<dbReference type="GO" id="GO:0005640">
    <property type="term" value="C:nuclear outer membrane"/>
    <property type="evidence" value="ECO:0007669"/>
    <property type="project" value="UniProtKB-SubCell"/>
</dbReference>
<dbReference type="AlphaFoldDB" id="A0A1V9ZLM1"/>
<evidence type="ECO:0000256" key="5">
    <source>
        <dbReference type="ARBA" id="ARBA00023242"/>
    </source>
</evidence>
<dbReference type="SUPFAM" id="SSF53474">
    <property type="entry name" value="alpha/beta-Hydrolases"/>
    <property type="match status" value="1"/>
</dbReference>
<comment type="caution">
    <text evidence="7">The sequence shown here is derived from an EMBL/GenBank/DDBJ whole genome shotgun (WGS) entry which is preliminary data.</text>
</comment>
<dbReference type="Proteomes" id="UP000243579">
    <property type="component" value="Unassembled WGS sequence"/>
</dbReference>
<organism evidence="7 8">
    <name type="scientific">Achlya hypogyna</name>
    <name type="common">Oomycete</name>
    <name type="synonym">Protoachlya hypogyna</name>
    <dbReference type="NCBI Taxonomy" id="1202772"/>
    <lineage>
        <taxon>Eukaryota</taxon>
        <taxon>Sar</taxon>
        <taxon>Stramenopiles</taxon>
        <taxon>Oomycota</taxon>
        <taxon>Saprolegniomycetes</taxon>
        <taxon>Saprolegniales</taxon>
        <taxon>Achlyaceae</taxon>
        <taxon>Achlya</taxon>
    </lineage>
</organism>
<accession>A0A1V9ZLM1</accession>
<name>A0A1V9ZLM1_ACHHY</name>
<evidence type="ECO:0000313" key="8">
    <source>
        <dbReference type="Proteomes" id="UP000243579"/>
    </source>
</evidence>